<dbReference type="PANTHER" id="PTHR43294:SF21">
    <property type="entry name" value="CATION TRANSPORTING ATPASE"/>
    <property type="match status" value="1"/>
</dbReference>
<feature type="domain" description="Cation-transporting P-type ATPase C-terminal" evidence="7">
    <location>
        <begin position="336"/>
        <end position="521"/>
    </location>
</feature>
<dbReference type="PANTHER" id="PTHR43294">
    <property type="entry name" value="SODIUM/POTASSIUM-TRANSPORTING ATPASE SUBUNIT ALPHA"/>
    <property type="match status" value="1"/>
</dbReference>
<evidence type="ECO:0000256" key="1">
    <source>
        <dbReference type="ARBA" id="ARBA00004651"/>
    </source>
</evidence>
<dbReference type="NCBIfam" id="TIGR01494">
    <property type="entry name" value="ATPase_P-type"/>
    <property type="match status" value="1"/>
</dbReference>
<dbReference type="InterPro" id="IPR023214">
    <property type="entry name" value="HAD_sf"/>
</dbReference>
<dbReference type="InterPro" id="IPR036412">
    <property type="entry name" value="HAD-like_sf"/>
</dbReference>
<dbReference type="EMBL" id="BAFN01000001">
    <property type="protein sequence ID" value="GAN32569.1"/>
    <property type="molecule type" value="Genomic_DNA"/>
</dbReference>
<dbReference type="Gene3D" id="3.40.50.1000">
    <property type="entry name" value="HAD superfamily/HAD-like"/>
    <property type="match status" value="1"/>
</dbReference>
<dbReference type="Gene3D" id="3.40.1110.10">
    <property type="entry name" value="Calcium-transporting ATPase, cytoplasmic domain N"/>
    <property type="match status" value="1"/>
</dbReference>
<proteinExistence type="predicted"/>
<evidence type="ECO:0000313" key="8">
    <source>
        <dbReference type="EMBL" id="GAN32569.1"/>
    </source>
</evidence>
<dbReference type="InterPro" id="IPR023299">
    <property type="entry name" value="ATPase_P-typ_cyto_dom_N"/>
</dbReference>
<dbReference type="SUPFAM" id="SSF81660">
    <property type="entry name" value="Metal cation-transporting ATPase, ATP-binding domain N"/>
    <property type="match status" value="1"/>
</dbReference>
<dbReference type="Proteomes" id="UP000032309">
    <property type="component" value="Unassembled WGS sequence"/>
</dbReference>
<dbReference type="PRINTS" id="PR00120">
    <property type="entry name" value="HATPASE"/>
</dbReference>
<accession>A0ABQ0JUX3</accession>
<evidence type="ECO:0000259" key="7">
    <source>
        <dbReference type="Pfam" id="PF00689"/>
    </source>
</evidence>
<reference evidence="9" key="1">
    <citation type="journal article" date="2015" name="Genome Announc.">
        <title>Draft Genome Sequence of an Anaerobic Ammonium-Oxidizing Bacterium, "Candidatus Brocadia sinica".</title>
        <authorList>
            <person name="Oshiki M."/>
            <person name="Shinyako-Hata K."/>
            <person name="Satoh H."/>
            <person name="Okabe S."/>
        </authorList>
    </citation>
    <scope>NUCLEOTIDE SEQUENCE [LARGE SCALE GENOMIC DNA]</scope>
    <source>
        <strain evidence="9">JPN1</strain>
    </source>
</reference>
<dbReference type="InterPro" id="IPR001757">
    <property type="entry name" value="P_typ_ATPase"/>
</dbReference>
<evidence type="ECO:0000256" key="2">
    <source>
        <dbReference type="ARBA" id="ARBA00022475"/>
    </source>
</evidence>
<keyword evidence="5 6" id="KW-0472">Membrane</keyword>
<dbReference type="InterPro" id="IPR050510">
    <property type="entry name" value="Cation_transp_ATPase_P-type"/>
</dbReference>
<keyword evidence="4 6" id="KW-1133">Transmembrane helix</keyword>
<keyword evidence="3 6" id="KW-0812">Transmembrane</keyword>
<dbReference type="Gene3D" id="1.20.1110.10">
    <property type="entry name" value="Calcium-transporting ATPase, transmembrane domain"/>
    <property type="match status" value="1"/>
</dbReference>
<feature type="transmembrane region" description="Helical" evidence="6">
    <location>
        <begin position="424"/>
        <end position="445"/>
    </location>
</feature>
<dbReference type="SUPFAM" id="SSF56784">
    <property type="entry name" value="HAD-like"/>
    <property type="match status" value="1"/>
</dbReference>
<protein>
    <submittedName>
        <fullName evidence="8">Cation transport ATPase</fullName>
    </submittedName>
</protein>
<dbReference type="PRINTS" id="PR00119">
    <property type="entry name" value="CATATPASE"/>
</dbReference>
<feature type="transmembrane region" description="Helical" evidence="6">
    <location>
        <begin position="385"/>
        <end position="412"/>
    </location>
</feature>
<dbReference type="InterPro" id="IPR023298">
    <property type="entry name" value="ATPase_P-typ_TM_dom_sf"/>
</dbReference>
<evidence type="ECO:0000256" key="5">
    <source>
        <dbReference type="ARBA" id="ARBA00023136"/>
    </source>
</evidence>
<dbReference type="SUPFAM" id="SSF81665">
    <property type="entry name" value="Calcium ATPase, transmembrane domain M"/>
    <property type="match status" value="1"/>
</dbReference>
<name>A0ABQ0JUX3_9BACT</name>
<evidence type="ECO:0000256" key="4">
    <source>
        <dbReference type="ARBA" id="ARBA00022989"/>
    </source>
</evidence>
<comment type="subcellular location">
    <subcellularLocation>
        <location evidence="1">Cell membrane</location>
        <topology evidence="1">Multi-pass membrane protein</topology>
    </subcellularLocation>
</comment>
<evidence type="ECO:0000313" key="9">
    <source>
        <dbReference type="Proteomes" id="UP000032309"/>
    </source>
</evidence>
<gene>
    <name evidence="8" type="ORF">BROSI_A1084</name>
</gene>
<sequence>MLCNNAGLLPPGTERERWGILGDPTEAALLVMAAKGGVDIEERRNALPRLGQLPFEAVRKRMASINLSDGKPRAYVKGAPREILDLCTHILTNGKVESLTDPLREMILSKNDSMAKDGLRVLGITYRPLDFSEGFTIENTEKDLIFLGLVGMMDPPRPEVPKAIELCHRAGIRVVMITGDYGLTALSIAKKIRLTKTVNPKIVTGNELSEMDDEVLRKLLREEEVVFARVSPEHKMRVVTAFKDMDEIVAVTGDGVNDAPALKKADIGVAMGIRGSDVAKEAAAMILTDDNFASIMAAIEEGRAVYANIKKFVTYIFASNIPEIVPFIAFALFKIPLPLTVMQILAVDLGTDMVPALGLGAEPPEPGVMDKPPRPMNQRLLDIPLLLRAYCFLGPMEAAACMAGFFFIYFQYGWVPGMAMPDSGVIYLTATTMSLAGIVATQIGNVFACRTERESVFTVGFFKNKLVLLGIVSELAIITTLIYTPFLQKIFGLAPIGLKQWGFLFAFTPVLFLVEEGRKWIVRNWHS</sequence>
<organism evidence="8 9">
    <name type="scientific">Candidatus Brocadia sinica JPN1</name>
    <dbReference type="NCBI Taxonomy" id="1197129"/>
    <lineage>
        <taxon>Bacteria</taxon>
        <taxon>Pseudomonadati</taxon>
        <taxon>Planctomycetota</taxon>
        <taxon>Candidatus Brocadiia</taxon>
        <taxon>Candidatus Brocadiales</taxon>
        <taxon>Candidatus Brocadiaceae</taxon>
        <taxon>Candidatus Brocadia</taxon>
    </lineage>
</organism>
<dbReference type="Pfam" id="PF13246">
    <property type="entry name" value="Cation_ATPase"/>
    <property type="match status" value="1"/>
</dbReference>
<comment type="caution">
    <text evidence="8">The sequence shown here is derived from an EMBL/GenBank/DDBJ whole genome shotgun (WGS) entry which is preliminary data.</text>
</comment>
<keyword evidence="9" id="KW-1185">Reference proteome</keyword>
<keyword evidence="2" id="KW-1003">Cell membrane</keyword>
<dbReference type="InterPro" id="IPR006068">
    <property type="entry name" value="ATPase_P-typ_cation-transptr_C"/>
</dbReference>
<evidence type="ECO:0000256" key="6">
    <source>
        <dbReference type="SAM" id="Phobius"/>
    </source>
</evidence>
<feature type="transmembrane region" description="Helical" evidence="6">
    <location>
        <begin position="466"/>
        <end position="484"/>
    </location>
</feature>
<evidence type="ECO:0000256" key="3">
    <source>
        <dbReference type="ARBA" id="ARBA00022692"/>
    </source>
</evidence>
<dbReference type="Pfam" id="PF00689">
    <property type="entry name" value="Cation_ATPase_C"/>
    <property type="match status" value="1"/>
</dbReference>
<feature type="transmembrane region" description="Helical" evidence="6">
    <location>
        <begin position="490"/>
        <end position="514"/>
    </location>
</feature>